<dbReference type="Pfam" id="PF25583">
    <property type="entry name" value="WCX"/>
    <property type="match status" value="1"/>
</dbReference>
<organism evidence="3 4">
    <name type="scientific">Lactiplantibacillus garii</name>
    <dbReference type="NCBI Taxonomy" id="2306423"/>
    <lineage>
        <taxon>Bacteria</taxon>
        <taxon>Bacillati</taxon>
        <taxon>Bacillota</taxon>
        <taxon>Bacilli</taxon>
        <taxon>Lactobacillales</taxon>
        <taxon>Lactobacillaceae</taxon>
        <taxon>Lactiplantibacillus</taxon>
    </lineage>
</organism>
<dbReference type="Proteomes" id="UP000283633">
    <property type="component" value="Unassembled WGS sequence"/>
</dbReference>
<evidence type="ECO:0000259" key="2">
    <source>
        <dbReference type="Pfam" id="PF25583"/>
    </source>
</evidence>
<dbReference type="PROSITE" id="PS52050">
    <property type="entry name" value="WYL"/>
    <property type="match status" value="1"/>
</dbReference>
<comment type="caution">
    <text evidence="3">The sequence shown here is derived from an EMBL/GenBank/DDBJ whole genome shotgun (WGS) entry which is preliminary data.</text>
</comment>
<dbReference type="PANTHER" id="PTHR34580">
    <property type="match status" value="1"/>
</dbReference>
<protein>
    <submittedName>
        <fullName evidence="3">WYL domain-containing protein</fullName>
    </submittedName>
</protein>
<dbReference type="AlphaFoldDB" id="A0A3R8J744"/>
<dbReference type="InterPro" id="IPR051534">
    <property type="entry name" value="CBASS_pafABC_assoc_protein"/>
</dbReference>
<dbReference type="Pfam" id="PF13280">
    <property type="entry name" value="WYL"/>
    <property type="match status" value="1"/>
</dbReference>
<evidence type="ECO:0000313" key="4">
    <source>
        <dbReference type="Proteomes" id="UP000283633"/>
    </source>
</evidence>
<reference evidence="3 4" key="1">
    <citation type="submission" date="2018-08" db="EMBL/GenBank/DDBJ databases">
        <title>Genome Lactobacillus garii FI11369.</title>
        <authorList>
            <person name="Diaz M."/>
            <person name="Narbad A."/>
        </authorList>
    </citation>
    <scope>NUCLEOTIDE SEQUENCE [LARGE SCALE GENOMIC DNA]</scope>
    <source>
        <strain evidence="3 4">FI11369</strain>
    </source>
</reference>
<sequence>MALITSHILLGSRALTLPELNATLDFLGSGLAPEARAALHQQLTMARGSYVPLSRPQPLLDRLHVVAACIAKNQKIRFSYRSSQANEPNPQIHHAQPVAIFFENHYFYAAMLSEERHGYWLYRIDRIVTILERLKGQKLDYDRRFSLQDHRQQAYLLDSGSLTRIRFIYRYYVQTVLDYFPNAKVLKRNPDGSHVIEAYVKVDGAMLWLLSQGAAVQVLAPVSLVERMKAALSAARDQYD</sequence>
<evidence type="ECO:0000313" key="3">
    <source>
        <dbReference type="EMBL" id="RRK10540.1"/>
    </source>
</evidence>
<dbReference type="InterPro" id="IPR057727">
    <property type="entry name" value="WCX_dom"/>
</dbReference>
<dbReference type="OrthoDB" id="2306002at2"/>
<dbReference type="PANTHER" id="PTHR34580:SF1">
    <property type="entry name" value="PROTEIN PAFC"/>
    <property type="match status" value="1"/>
</dbReference>
<name>A0A3R8J744_9LACO</name>
<feature type="domain" description="WCX" evidence="2">
    <location>
        <begin position="179"/>
        <end position="235"/>
    </location>
</feature>
<gene>
    <name evidence="3" type="ORF">D1831_07150</name>
</gene>
<proteinExistence type="predicted"/>
<feature type="domain" description="WYL" evidence="1">
    <location>
        <begin position="63"/>
        <end position="129"/>
    </location>
</feature>
<dbReference type="InterPro" id="IPR026881">
    <property type="entry name" value="WYL_dom"/>
</dbReference>
<accession>A0A3R8J744</accession>
<dbReference type="EMBL" id="QWZQ01000019">
    <property type="protein sequence ID" value="RRK10540.1"/>
    <property type="molecule type" value="Genomic_DNA"/>
</dbReference>
<keyword evidence="4" id="KW-1185">Reference proteome</keyword>
<evidence type="ECO:0000259" key="1">
    <source>
        <dbReference type="Pfam" id="PF13280"/>
    </source>
</evidence>